<dbReference type="GO" id="GO:0004725">
    <property type="term" value="F:protein tyrosine phosphatase activity"/>
    <property type="evidence" value="ECO:0007669"/>
    <property type="project" value="UniProtKB-EC"/>
</dbReference>
<dbReference type="InterPro" id="IPR016130">
    <property type="entry name" value="Tyr_Pase_AS"/>
</dbReference>
<dbReference type="PROSITE" id="PS50054">
    <property type="entry name" value="TYR_PHOSPHATASE_DUAL"/>
    <property type="match status" value="1"/>
</dbReference>
<dbReference type="InterPro" id="IPR000340">
    <property type="entry name" value="Dual-sp_phosphatase_cat-dom"/>
</dbReference>
<evidence type="ECO:0000256" key="1">
    <source>
        <dbReference type="ARBA" id="ARBA00008601"/>
    </source>
</evidence>
<dbReference type="Gene3D" id="3.90.190.10">
    <property type="entry name" value="Protein tyrosine phosphatase superfamily"/>
    <property type="match status" value="1"/>
</dbReference>
<evidence type="ECO:0000313" key="8">
    <source>
        <dbReference type="Proteomes" id="UP000800036"/>
    </source>
</evidence>
<keyword evidence="3" id="KW-0378">Hydrolase</keyword>
<dbReference type="Proteomes" id="UP000800036">
    <property type="component" value="Unassembled WGS sequence"/>
</dbReference>
<dbReference type="PROSITE" id="PS50056">
    <property type="entry name" value="TYR_PHOSPHATASE_2"/>
    <property type="match status" value="1"/>
</dbReference>
<dbReference type="SMART" id="SM00195">
    <property type="entry name" value="DSPc"/>
    <property type="match status" value="1"/>
</dbReference>
<keyword evidence="8" id="KW-1185">Reference proteome</keyword>
<evidence type="ECO:0000256" key="4">
    <source>
        <dbReference type="ARBA" id="ARBA00022912"/>
    </source>
</evidence>
<dbReference type="PROSITE" id="PS00383">
    <property type="entry name" value="TYR_PHOSPHATASE_1"/>
    <property type="match status" value="1"/>
</dbReference>
<protein>
    <recommendedName>
        <fullName evidence="2">protein-tyrosine-phosphatase</fullName>
        <ecNumber evidence="2">3.1.3.48</ecNumber>
    </recommendedName>
</protein>
<organism evidence="7 8">
    <name type="scientific">Bimuria novae-zelandiae CBS 107.79</name>
    <dbReference type="NCBI Taxonomy" id="1447943"/>
    <lineage>
        <taxon>Eukaryota</taxon>
        <taxon>Fungi</taxon>
        <taxon>Dikarya</taxon>
        <taxon>Ascomycota</taxon>
        <taxon>Pezizomycotina</taxon>
        <taxon>Dothideomycetes</taxon>
        <taxon>Pleosporomycetidae</taxon>
        <taxon>Pleosporales</taxon>
        <taxon>Massarineae</taxon>
        <taxon>Didymosphaeriaceae</taxon>
        <taxon>Bimuria</taxon>
    </lineage>
</organism>
<comment type="similarity">
    <text evidence="1">Belongs to the protein-tyrosine phosphatase family. Non-receptor class dual specificity subfamily.</text>
</comment>
<dbReference type="EMBL" id="ML976659">
    <property type="protein sequence ID" value="KAF1978881.1"/>
    <property type="molecule type" value="Genomic_DNA"/>
</dbReference>
<evidence type="ECO:0000259" key="5">
    <source>
        <dbReference type="PROSITE" id="PS50054"/>
    </source>
</evidence>
<evidence type="ECO:0000259" key="6">
    <source>
        <dbReference type="PROSITE" id="PS50056"/>
    </source>
</evidence>
<dbReference type="InterPro" id="IPR000387">
    <property type="entry name" value="Tyr_Pase_dom"/>
</dbReference>
<proteinExistence type="inferred from homology"/>
<dbReference type="OrthoDB" id="10252009at2759"/>
<dbReference type="SUPFAM" id="SSF52799">
    <property type="entry name" value="(Phosphotyrosine protein) phosphatases II"/>
    <property type="match status" value="1"/>
</dbReference>
<dbReference type="GO" id="GO:0008138">
    <property type="term" value="F:protein tyrosine/serine/threonine phosphatase activity"/>
    <property type="evidence" value="ECO:0007669"/>
    <property type="project" value="TreeGrafter"/>
</dbReference>
<dbReference type="PANTHER" id="PTHR45848:SF4">
    <property type="entry name" value="DUAL SPECIFICITY PROTEIN PHOSPHATASE 12"/>
    <property type="match status" value="1"/>
</dbReference>
<feature type="domain" description="Tyrosine-protein phosphatase" evidence="5">
    <location>
        <begin position="18"/>
        <end position="163"/>
    </location>
</feature>
<evidence type="ECO:0000256" key="2">
    <source>
        <dbReference type="ARBA" id="ARBA00013064"/>
    </source>
</evidence>
<name>A0A6A5VNP0_9PLEO</name>
<dbReference type="InterPro" id="IPR020422">
    <property type="entry name" value="TYR_PHOSPHATASE_DUAL_dom"/>
</dbReference>
<evidence type="ECO:0000256" key="3">
    <source>
        <dbReference type="ARBA" id="ARBA00022801"/>
    </source>
</evidence>
<gene>
    <name evidence="7" type="ORF">BU23DRAFT_549584</name>
</gene>
<sequence>MSYLLHGSACHTAMGYLGLIPRAGNLYIGGLYALHQQHLLQALPITHVLSVVDYEPNLSKLTHLKGVKKMHVWVQDDPDEDLLKWFEKTGGFIKKALEGSGGVFVHCAMGKSRSAAVVVAWLVERYGVSWEEGLKQVEEGRPVCDPNPGFKEQLAVWERIVKEKDEGKRKEMYKEWENARFRGSAWEWEKRTEEKKEKARL</sequence>
<reference evidence="7" key="1">
    <citation type="journal article" date="2020" name="Stud. Mycol.">
        <title>101 Dothideomycetes genomes: a test case for predicting lifestyles and emergence of pathogens.</title>
        <authorList>
            <person name="Haridas S."/>
            <person name="Albert R."/>
            <person name="Binder M."/>
            <person name="Bloem J."/>
            <person name="Labutti K."/>
            <person name="Salamov A."/>
            <person name="Andreopoulos B."/>
            <person name="Baker S."/>
            <person name="Barry K."/>
            <person name="Bills G."/>
            <person name="Bluhm B."/>
            <person name="Cannon C."/>
            <person name="Castanera R."/>
            <person name="Culley D."/>
            <person name="Daum C."/>
            <person name="Ezra D."/>
            <person name="Gonzalez J."/>
            <person name="Henrissat B."/>
            <person name="Kuo A."/>
            <person name="Liang C."/>
            <person name="Lipzen A."/>
            <person name="Lutzoni F."/>
            <person name="Magnuson J."/>
            <person name="Mondo S."/>
            <person name="Nolan M."/>
            <person name="Ohm R."/>
            <person name="Pangilinan J."/>
            <person name="Park H.-J."/>
            <person name="Ramirez L."/>
            <person name="Alfaro M."/>
            <person name="Sun H."/>
            <person name="Tritt A."/>
            <person name="Yoshinaga Y."/>
            <person name="Zwiers L.-H."/>
            <person name="Turgeon B."/>
            <person name="Goodwin S."/>
            <person name="Spatafora J."/>
            <person name="Crous P."/>
            <person name="Grigoriev I."/>
        </authorList>
    </citation>
    <scope>NUCLEOTIDE SEQUENCE</scope>
    <source>
        <strain evidence="7">CBS 107.79</strain>
    </source>
</reference>
<accession>A0A6A5VNP0</accession>
<dbReference type="PANTHER" id="PTHR45848">
    <property type="entry name" value="DUAL SPECIFICITY PROTEIN PHOSPHATASE 12 FAMILY MEMBER"/>
    <property type="match status" value="1"/>
</dbReference>
<evidence type="ECO:0000313" key="7">
    <source>
        <dbReference type="EMBL" id="KAF1978881.1"/>
    </source>
</evidence>
<dbReference type="GO" id="GO:0005634">
    <property type="term" value="C:nucleus"/>
    <property type="evidence" value="ECO:0007669"/>
    <property type="project" value="TreeGrafter"/>
</dbReference>
<dbReference type="AlphaFoldDB" id="A0A6A5VNP0"/>
<keyword evidence="4" id="KW-0904">Protein phosphatase</keyword>
<dbReference type="EC" id="3.1.3.48" evidence="2"/>
<dbReference type="InterPro" id="IPR029021">
    <property type="entry name" value="Prot-tyrosine_phosphatase-like"/>
</dbReference>
<dbReference type="Pfam" id="PF00782">
    <property type="entry name" value="DSPc"/>
    <property type="match status" value="1"/>
</dbReference>
<feature type="domain" description="Tyrosine specific protein phosphatases" evidence="6">
    <location>
        <begin position="83"/>
        <end position="142"/>
    </location>
</feature>